<sequence length="377" mass="40364">MSFIPGDNIMAVCTVIFGLAWFGFWMDTLSIGRKISGVVWVICTGILLSNLHIIPLKSPAYDFVGSTLVPLAIPLLLFKSNLRKIFKESGRVLLIFCLASLATIVGAVIGFFIFDLGTIGPKVAGVYTGGYIGGAVNFLAVSQVVEMSKDEFSAAISASSIVSIIALMALLAIPTTKWLTRFFPSFTDKSVEMLAHENIDVDHTSRFKLTHITGAIALSFAICAVSKYIADASGLGQYTFLVITVLTLLIANLCPKLTDNLEGEFDTGLLLMYLFFAVVGAGTDMSVFLGSAIVLFFYGMFIIITHLTVTLLLARYMKLDLKETVVASAAALVGPAVTAAIATSRNWRTLVTPGIMCGIFGYAIASFIGVAVTNLLN</sequence>
<protein>
    <recommendedName>
        <fullName evidence="4">DUF819 family protein</fullName>
    </recommendedName>
</protein>
<evidence type="ECO:0000313" key="2">
    <source>
        <dbReference type="EMBL" id="GAC18672.1"/>
    </source>
</evidence>
<feature type="transmembrane region" description="Helical" evidence="1">
    <location>
        <begin position="235"/>
        <end position="253"/>
    </location>
</feature>
<comment type="caution">
    <text evidence="2">The sequence shown here is derived from an EMBL/GenBank/DDBJ whole genome shotgun (WGS) entry which is preliminary data.</text>
</comment>
<feature type="transmembrane region" description="Helical" evidence="1">
    <location>
        <begin position="350"/>
        <end position="376"/>
    </location>
</feature>
<dbReference type="RefSeq" id="WP_007618711.1">
    <property type="nucleotide sequence ID" value="NZ_BAEO01000021.1"/>
</dbReference>
<dbReference type="PANTHER" id="PTHR34289">
    <property type="entry name" value="PROTEIN, PUTATIVE (DUF819)-RELATED"/>
    <property type="match status" value="1"/>
</dbReference>
<feature type="transmembrane region" description="Helical" evidence="1">
    <location>
        <begin position="37"/>
        <end position="54"/>
    </location>
</feature>
<dbReference type="InterPro" id="IPR008537">
    <property type="entry name" value="DUF819"/>
</dbReference>
<feature type="transmembrane region" description="Helical" evidence="1">
    <location>
        <begin position="90"/>
        <end position="114"/>
    </location>
</feature>
<organism evidence="2 3">
    <name type="scientific">Paraglaciecola arctica BSs20135</name>
    <dbReference type="NCBI Taxonomy" id="493475"/>
    <lineage>
        <taxon>Bacteria</taxon>
        <taxon>Pseudomonadati</taxon>
        <taxon>Pseudomonadota</taxon>
        <taxon>Gammaproteobacteria</taxon>
        <taxon>Alteromonadales</taxon>
        <taxon>Alteromonadaceae</taxon>
        <taxon>Paraglaciecola</taxon>
    </lineage>
</organism>
<dbReference type="EMBL" id="BAEO01000021">
    <property type="protein sequence ID" value="GAC18672.1"/>
    <property type="molecule type" value="Genomic_DNA"/>
</dbReference>
<dbReference type="OrthoDB" id="653763at2"/>
<feature type="transmembrane region" description="Helical" evidence="1">
    <location>
        <begin position="288"/>
        <end position="313"/>
    </location>
</feature>
<name>K6YKG5_9ALTE</name>
<evidence type="ECO:0000313" key="3">
    <source>
        <dbReference type="Proteomes" id="UP000006327"/>
    </source>
</evidence>
<keyword evidence="1" id="KW-1133">Transmembrane helix</keyword>
<keyword evidence="1" id="KW-0472">Membrane</keyword>
<keyword evidence="1" id="KW-0812">Transmembrane</keyword>
<gene>
    <name evidence="2" type="ORF">GARC_1700</name>
</gene>
<feature type="transmembrane region" description="Helical" evidence="1">
    <location>
        <begin position="60"/>
        <end position="78"/>
    </location>
</feature>
<dbReference type="AlphaFoldDB" id="K6YKG5"/>
<dbReference type="PANTHER" id="PTHR34289:SF8">
    <property type="entry name" value="DUF819 DOMAIN-CONTAINING PROTEIN"/>
    <property type="match status" value="1"/>
</dbReference>
<evidence type="ECO:0000256" key="1">
    <source>
        <dbReference type="SAM" id="Phobius"/>
    </source>
</evidence>
<feature type="transmembrane region" description="Helical" evidence="1">
    <location>
        <begin position="6"/>
        <end position="25"/>
    </location>
</feature>
<dbReference type="STRING" id="493475.GARC_1700"/>
<accession>K6YKG5</accession>
<feature type="transmembrane region" description="Helical" evidence="1">
    <location>
        <begin position="209"/>
        <end position="229"/>
    </location>
</feature>
<dbReference type="Proteomes" id="UP000006327">
    <property type="component" value="Unassembled WGS sequence"/>
</dbReference>
<reference evidence="2 3" key="1">
    <citation type="journal article" date="2017" name="Antonie Van Leeuwenhoek">
        <title>Rhizobium rhizosphaerae sp. nov., a novel species isolated from rice rhizosphere.</title>
        <authorList>
            <person name="Zhao J.J."/>
            <person name="Zhang J."/>
            <person name="Zhang R.J."/>
            <person name="Zhang C.W."/>
            <person name="Yin H.Q."/>
            <person name="Zhang X.X."/>
        </authorList>
    </citation>
    <scope>NUCLEOTIDE SEQUENCE [LARGE SCALE GENOMIC DNA]</scope>
    <source>
        <strain evidence="2 3">BSs20135</strain>
    </source>
</reference>
<proteinExistence type="predicted"/>
<dbReference type="eggNOG" id="COG5505">
    <property type="taxonomic scope" value="Bacteria"/>
</dbReference>
<feature type="transmembrane region" description="Helical" evidence="1">
    <location>
        <begin position="325"/>
        <end position="344"/>
    </location>
</feature>
<keyword evidence="3" id="KW-1185">Reference proteome</keyword>
<feature type="transmembrane region" description="Helical" evidence="1">
    <location>
        <begin position="152"/>
        <end position="173"/>
    </location>
</feature>
<evidence type="ECO:0008006" key="4">
    <source>
        <dbReference type="Google" id="ProtNLM"/>
    </source>
</evidence>
<feature type="transmembrane region" description="Helical" evidence="1">
    <location>
        <begin position="265"/>
        <end position="282"/>
    </location>
</feature>
<dbReference type="Pfam" id="PF05684">
    <property type="entry name" value="DUF819"/>
    <property type="match status" value="1"/>
</dbReference>